<dbReference type="RefSeq" id="WP_269444903.1">
    <property type="nucleotide sequence ID" value="NZ_CP097463.1"/>
</dbReference>
<gene>
    <name evidence="1" type="ORF">M6B22_06210</name>
</gene>
<organism evidence="1 2">
    <name type="scientific">Jatrophihabitans cynanchi</name>
    <dbReference type="NCBI Taxonomy" id="2944128"/>
    <lineage>
        <taxon>Bacteria</taxon>
        <taxon>Bacillati</taxon>
        <taxon>Actinomycetota</taxon>
        <taxon>Actinomycetes</taxon>
        <taxon>Jatrophihabitantales</taxon>
        <taxon>Jatrophihabitantaceae</taxon>
        <taxon>Jatrophihabitans</taxon>
    </lineage>
</organism>
<protein>
    <submittedName>
        <fullName evidence="1">Uncharacterized protein</fullName>
    </submittedName>
</protein>
<dbReference type="Proteomes" id="UP001164693">
    <property type="component" value="Chromosome"/>
</dbReference>
<sequence>MPASTSNHRDDGHLYIAFAEGAPADRHVSAVPLVAGLEALCGYPVIATSAPTPWRHAIAAATCPACQRAAIAVAGAGALTRESVVG</sequence>
<reference evidence="1" key="1">
    <citation type="submission" date="2022-05" db="EMBL/GenBank/DDBJ databases">
        <title>Jatrophihabitans sp. SB3-54 whole genome sequence.</title>
        <authorList>
            <person name="Suh M.K."/>
            <person name="Eom M.K."/>
            <person name="Kim J.S."/>
            <person name="Kim H.S."/>
            <person name="Do H.E."/>
            <person name="Shin Y.K."/>
            <person name="Lee J.-S."/>
        </authorList>
    </citation>
    <scope>NUCLEOTIDE SEQUENCE</scope>
    <source>
        <strain evidence="1">SB3-54</strain>
    </source>
</reference>
<keyword evidence="2" id="KW-1185">Reference proteome</keyword>
<dbReference type="EMBL" id="CP097463">
    <property type="protein sequence ID" value="WAX58355.1"/>
    <property type="molecule type" value="Genomic_DNA"/>
</dbReference>
<evidence type="ECO:0000313" key="2">
    <source>
        <dbReference type="Proteomes" id="UP001164693"/>
    </source>
</evidence>
<proteinExistence type="predicted"/>
<accession>A0ABY7K2D7</accession>
<evidence type="ECO:0000313" key="1">
    <source>
        <dbReference type="EMBL" id="WAX58355.1"/>
    </source>
</evidence>
<name>A0ABY7K2D7_9ACTN</name>